<protein>
    <submittedName>
        <fullName evidence="3 4">Uncharacterized protein LOC115631791</fullName>
    </submittedName>
</protein>
<evidence type="ECO:0000313" key="3">
    <source>
        <dbReference type="RefSeq" id="XP_030384486.1"/>
    </source>
</evidence>
<accession>A0A6J2UBB8</accession>
<evidence type="ECO:0000313" key="2">
    <source>
        <dbReference type="Proteomes" id="UP000504634"/>
    </source>
</evidence>
<organism evidence="2 4">
    <name type="scientific">Drosophila lebanonensis</name>
    <name type="common">Fruit fly</name>
    <name type="synonym">Scaptodrosophila lebanonensis</name>
    <dbReference type="NCBI Taxonomy" id="7225"/>
    <lineage>
        <taxon>Eukaryota</taxon>
        <taxon>Metazoa</taxon>
        <taxon>Ecdysozoa</taxon>
        <taxon>Arthropoda</taxon>
        <taxon>Hexapoda</taxon>
        <taxon>Insecta</taxon>
        <taxon>Pterygota</taxon>
        <taxon>Neoptera</taxon>
        <taxon>Endopterygota</taxon>
        <taxon>Diptera</taxon>
        <taxon>Brachycera</taxon>
        <taxon>Muscomorpha</taxon>
        <taxon>Ephydroidea</taxon>
        <taxon>Drosophilidae</taxon>
        <taxon>Scaptodrosophila</taxon>
    </lineage>
</organism>
<evidence type="ECO:0000313" key="4">
    <source>
        <dbReference type="RefSeq" id="XP_030384487.1"/>
    </source>
</evidence>
<gene>
    <name evidence="3 4" type="primary">LOC115631791</name>
</gene>
<evidence type="ECO:0000256" key="1">
    <source>
        <dbReference type="SAM" id="Phobius"/>
    </source>
</evidence>
<feature type="transmembrane region" description="Helical" evidence="1">
    <location>
        <begin position="29"/>
        <end position="48"/>
    </location>
</feature>
<feature type="transmembrane region" description="Helical" evidence="1">
    <location>
        <begin position="110"/>
        <end position="129"/>
    </location>
</feature>
<dbReference type="Proteomes" id="UP000504634">
    <property type="component" value="Unplaced"/>
</dbReference>
<keyword evidence="2" id="KW-1185">Reference proteome</keyword>
<keyword evidence="1" id="KW-1133">Transmembrane helix</keyword>
<dbReference type="AlphaFoldDB" id="A0A6J2UBB8"/>
<name>A0A6J2UBB8_DROLE</name>
<reference evidence="3 4" key="1">
    <citation type="submission" date="2025-04" db="UniProtKB">
        <authorList>
            <consortium name="RefSeq"/>
        </authorList>
    </citation>
    <scope>IDENTIFICATION</scope>
    <source>
        <strain evidence="3 4">11010-0011.00</strain>
        <tissue evidence="3 4">Whole body</tissue>
    </source>
</reference>
<feature type="transmembrane region" description="Helical" evidence="1">
    <location>
        <begin position="60"/>
        <end position="78"/>
    </location>
</feature>
<dbReference type="GeneID" id="115631791"/>
<sequence>MEASLVLAMVIVVFCHWIGLTYLSSNDASLASTIFIIIAMMGMHKIMLKRGGSDTFRNKVFEATGYCVVMDVVLSFVWEVGVKTMQFLVGVLFDMLRATLSAKFHWLPDMVQPTVTPLALLAIEVFAFLKCFEINDMQQFFGCEDDRLSESMLSLLAEQERRFWRREHRRMMTKR</sequence>
<dbReference type="OrthoDB" id="7845691at2759"/>
<feature type="transmembrane region" description="Helical" evidence="1">
    <location>
        <begin position="5"/>
        <end position="23"/>
    </location>
</feature>
<keyword evidence="1" id="KW-0472">Membrane</keyword>
<proteinExistence type="predicted"/>
<keyword evidence="1" id="KW-0812">Transmembrane</keyword>
<dbReference type="RefSeq" id="XP_030384487.1">
    <property type="nucleotide sequence ID" value="XM_030528627.1"/>
</dbReference>
<dbReference type="RefSeq" id="XP_030384486.1">
    <property type="nucleotide sequence ID" value="XM_030528626.1"/>
</dbReference>